<proteinExistence type="predicted"/>
<evidence type="ECO:0000256" key="1">
    <source>
        <dbReference type="SAM" id="SignalP"/>
    </source>
</evidence>
<evidence type="ECO:0000313" key="2">
    <source>
        <dbReference type="EMBL" id="MBA4656059.1"/>
    </source>
</evidence>
<feature type="chain" id="PRO_5027677903" description="Cytochrome P450" evidence="1">
    <location>
        <begin position="25"/>
        <end position="338"/>
    </location>
</feature>
<evidence type="ECO:0008006" key="3">
    <source>
        <dbReference type="Google" id="ProtNLM"/>
    </source>
</evidence>
<dbReference type="Pfam" id="PF00067">
    <property type="entry name" value="p450"/>
    <property type="match status" value="1"/>
</dbReference>
<dbReference type="GO" id="GO:0004497">
    <property type="term" value="F:monooxygenase activity"/>
    <property type="evidence" value="ECO:0007669"/>
    <property type="project" value="InterPro"/>
</dbReference>
<feature type="signal peptide" evidence="1">
    <location>
        <begin position="1"/>
        <end position="24"/>
    </location>
</feature>
<dbReference type="Gene3D" id="1.10.630.10">
    <property type="entry name" value="Cytochrome P450"/>
    <property type="match status" value="1"/>
</dbReference>
<keyword evidence="1" id="KW-0732">Signal</keyword>
<organism evidence="2">
    <name type="scientific">Opuntia streptacantha</name>
    <name type="common">Prickly pear cactus</name>
    <name type="synonym">Opuntia cardona</name>
    <dbReference type="NCBI Taxonomy" id="393608"/>
    <lineage>
        <taxon>Eukaryota</taxon>
        <taxon>Viridiplantae</taxon>
        <taxon>Streptophyta</taxon>
        <taxon>Embryophyta</taxon>
        <taxon>Tracheophyta</taxon>
        <taxon>Spermatophyta</taxon>
        <taxon>Magnoliopsida</taxon>
        <taxon>eudicotyledons</taxon>
        <taxon>Gunneridae</taxon>
        <taxon>Pentapetalae</taxon>
        <taxon>Caryophyllales</taxon>
        <taxon>Cactineae</taxon>
        <taxon>Cactaceae</taxon>
        <taxon>Opuntioideae</taxon>
        <taxon>Opuntia</taxon>
    </lineage>
</organism>
<dbReference type="EMBL" id="GISG01190508">
    <property type="protein sequence ID" value="MBA4656059.1"/>
    <property type="molecule type" value="Transcribed_RNA"/>
</dbReference>
<dbReference type="PANTHER" id="PTHR24299:SF59">
    <property type="entry name" value="CYTOCHROME P450 SUPERFAMILY PROTEIN"/>
    <property type="match status" value="1"/>
</dbReference>
<dbReference type="GO" id="GO:0020037">
    <property type="term" value="F:heme binding"/>
    <property type="evidence" value="ECO:0007669"/>
    <property type="project" value="InterPro"/>
</dbReference>
<protein>
    <recommendedName>
        <fullName evidence="3">Cytochrome P450</fullName>
    </recommendedName>
</protein>
<dbReference type="SUPFAM" id="SSF48264">
    <property type="entry name" value="Cytochrome P450"/>
    <property type="match status" value="1"/>
</dbReference>
<reference evidence="2" key="1">
    <citation type="journal article" date="2013" name="J. Plant Res.">
        <title>Effect of fungi and light on seed germination of three Opuntia species from semiarid lands of central Mexico.</title>
        <authorList>
            <person name="Delgado-Sanchez P."/>
            <person name="Jimenez-Bremont J.F."/>
            <person name="Guerrero-Gonzalez Mde L."/>
            <person name="Flores J."/>
        </authorList>
    </citation>
    <scope>NUCLEOTIDE SEQUENCE</scope>
    <source>
        <tissue evidence="2">Cladode</tissue>
    </source>
</reference>
<accession>A0A7C9A040</accession>
<dbReference type="GO" id="GO:0005506">
    <property type="term" value="F:iron ion binding"/>
    <property type="evidence" value="ECO:0007669"/>
    <property type="project" value="InterPro"/>
</dbReference>
<dbReference type="GO" id="GO:0016705">
    <property type="term" value="F:oxidoreductase activity, acting on paired donors, with incorporation or reduction of molecular oxygen"/>
    <property type="evidence" value="ECO:0007669"/>
    <property type="project" value="InterPro"/>
</dbReference>
<dbReference type="InterPro" id="IPR001128">
    <property type="entry name" value="Cyt_P450"/>
</dbReference>
<dbReference type="PANTHER" id="PTHR24299">
    <property type="entry name" value="CYTOCHROME P450 FAMILY 1"/>
    <property type="match status" value="1"/>
</dbReference>
<dbReference type="InterPro" id="IPR002401">
    <property type="entry name" value="Cyt_P450_E_grp-I"/>
</dbReference>
<dbReference type="InterPro" id="IPR036396">
    <property type="entry name" value="Cyt_P450_sf"/>
</dbReference>
<reference evidence="2" key="2">
    <citation type="submission" date="2020-07" db="EMBL/GenBank/DDBJ databases">
        <authorList>
            <person name="Vera ALvarez R."/>
            <person name="Arias-Moreno D.M."/>
            <person name="Jimenez-Jacinto V."/>
            <person name="Jimenez-Bremont J.F."/>
            <person name="Swaminathan K."/>
            <person name="Moose S.P."/>
            <person name="Guerrero-Gonzalez M.L."/>
            <person name="Marino-Ramirez L."/>
            <person name="Landsman D."/>
            <person name="Rodriguez-Kessler M."/>
            <person name="Delgado-Sanchez P."/>
        </authorList>
    </citation>
    <scope>NUCLEOTIDE SEQUENCE</scope>
    <source>
        <tissue evidence="2">Cladode</tissue>
    </source>
</reference>
<name>A0A7C9A040_OPUST</name>
<sequence>MDCLSFLLSLLSAWLAIHYLLSSALRGIKLSSKRVPPCPFPLVKLSYKRMPPGPFPLPIFGNLFKLGTTPHISMAEMAQTYGPIMILQLGQLPTVIISSAAVAKEVLKTNDISFSNRTVPDAAYAINHHESSVGWLPVSDQWRTLRKICISQLFSIRRLDAQEGLRREKVEELISYVERCSQAGIAVDIGHAAFIINLNMLSRTFFSFDLGDSSSEFCREFKDIVQGIMDENGKPNLADYFPILKRIDPQGIRRNTEAHYKKMIHIFNTLIEQRLQGKRPPGSVKDTDVLDALLGINQETPKDQIERSQIPHLLLVSTSFSYFFKHHFILSHSSTQSA</sequence>
<dbReference type="PRINTS" id="PR00463">
    <property type="entry name" value="EP450I"/>
</dbReference>
<dbReference type="AlphaFoldDB" id="A0A7C9A040"/>